<comment type="caution">
    <text evidence="1">The sequence shown here is derived from an EMBL/GenBank/DDBJ whole genome shotgun (WGS) entry which is preliminary data.</text>
</comment>
<protein>
    <submittedName>
        <fullName evidence="1">Uncharacterized protein</fullName>
    </submittedName>
</protein>
<dbReference type="EMBL" id="LXQA010124536">
    <property type="protein sequence ID" value="MCI21372.1"/>
    <property type="molecule type" value="Genomic_DNA"/>
</dbReference>
<feature type="non-terminal residue" evidence="1">
    <location>
        <position position="1"/>
    </location>
</feature>
<dbReference type="Proteomes" id="UP000265520">
    <property type="component" value="Unassembled WGS sequence"/>
</dbReference>
<accession>A0A392QBW6</accession>
<evidence type="ECO:0000313" key="2">
    <source>
        <dbReference type="Proteomes" id="UP000265520"/>
    </source>
</evidence>
<proteinExistence type="predicted"/>
<keyword evidence="2" id="KW-1185">Reference proteome</keyword>
<organism evidence="1 2">
    <name type="scientific">Trifolium medium</name>
    <dbReference type="NCBI Taxonomy" id="97028"/>
    <lineage>
        <taxon>Eukaryota</taxon>
        <taxon>Viridiplantae</taxon>
        <taxon>Streptophyta</taxon>
        <taxon>Embryophyta</taxon>
        <taxon>Tracheophyta</taxon>
        <taxon>Spermatophyta</taxon>
        <taxon>Magnoliopsida</taxon>
        <taxon>eudicotyledons</taxon>
        <taxon>Gunneridae</taxon>
        <taxon>Pentapetalae</taxon>
        <taxon>rosids</taxon>
        <taxon>fabids</taxon>
        <taxon>Fabales</taxon>
        <taxon>Fabaceae</taxon>
        <taxon>Papilionoideae</taxon>
        <taxon>50 kb inversion clade</taxon>
        <taxon>NPAAA clade</taxon>
        <taxon>Hologalegina</taxon>
        <taxon>IRL clade</taxon>
        <taxon>Trifolieae</taxon>
        <taxon>Trifolium</taxon>
    </lineage>
</organism>
<name>A0A392QBW6_9FABA</name>
<evidence type="ECO:0000313" key="1">
    <source>
        <dbReference type="EMBL" id="MCI21372.1"/>
    </source>
</evidence>
<dbReference type="AlphaFoldDB" id="A0A392QBW6"/>
<reference evidence="1 2" key="1">
    <citation type="journal article" date="2018" name="Front. Plant Sci.">
        <title>Red Clover (Trifolium pratense) and Zigzag Clover (T. medium) - A Picture of Genomic Similarities and Differences.</title>
        <authorList>
            <person name="Dluhosova J."/>
            <person name="Istvanek J."/>
            <person name="Nedelnik J."/>
            <person name="Repkova J."/>
        </authorList>
    </citation>
    <scope>NUCLEOTIDE SEQUENCE [LARGE SCALE GENOMIC DNA]</scope>
    <source>
        <strain evidence="2">cv. 10/8</strain>
        <tissue evidence="1">Leaf</tissue>
    </source>
</reference>
<sequence>SPALEESEMISTPSPETNKVWLGVMESAQYVAKQLTKPPFDVKDAAVAVLFTRVTYDLKAVGGYTEIFWVRDDFRHKISIR</sequence>